<keyword evidence="10" id="KW-1185">Reference proteome</keyword>
<accession>A0A660LJ59</accession>
<evidence type="ECO:0000313" key="9">
    <source>
        <dbReference type="EMBL" id="RKQ93244.1"/>
    </source>
</evidence>
<comment type="caution">
    <text evidence="9">The sequence shown here is derived from an EMBL/GenBank/DDBJ whole genome shotgun (WGS) entry which is preliminary data.</text>
</comment>
<dbReference type="OrthoDB" id="4668943at2"/>
<dbReference type="PANTHER" id="PTHR42718:SF46">
    <property type="entry name" value="BLR6921 PROTEIN"/>
    <property type="match status" value="1"/>
</dbReference>
<feature type="transmembrane region" description="Helical" evidence="7">
    <location>
        <begin position="106"/>
        <end position="127"/>
    </location>
</feature>
<dbReference type="InterPro" id="IPR004638">
    <property type="entry name" value="EmrB-like"/>
</dbReference>
<keyword evidence="3" id="KW-1003">Cell membrane</keyword>
<keyword evidence="6 7" id="KW-0472">Membrane</keyword>
<feature type="transmembrane region" description="Helical" evidence="7">
    <location>
        <begin position="81"/>
        <end position="100"/>
    </location>
</feature>
<dbReference type="AlphaFoldDB" id="A0A660LJ59"/>
<evidence type="ECO:0000256" key="7">
    <source>
        <dbReference type="SAM" id="Phobius"/>
    </source>
</evidence>
<feature type="domain" description="Major facilitator superfamily (MFS) profile" evidence="8">
    <location>
        <begin position="15"/>
        <end position="470"/>
    </location>
</feature>
<dbReference type="PROSITE" id="PS00216">
    <property type="entry name" value="SUGAR_TRANSPORT_1"/>
    <property type="match status" value="1"/>
</dbReference>
<comment type="subcellular location">
    <subcellularLocation>
        <location evidence="1">Cell membrane</location>
        <topology evidence="1">Multi-pass membrane protein</topology>
    </subcellularLocation>
</comment>
<dbReference type="PROSITE" id="PS50850">
    <property type="entry name" value="MFS"/>
    <property type="match status" value="1"/>
</dbReference>
<keyword evidence="2" id="KW-0813">Transport</keyword>
<feature type="transmembrane region" description="Helical" evidence="7">
    <location>
        <begin position="203"/>
        <end position="223"/>
    </location>
</feature>
<evidence type="ECO:0000256" key="2">
    <source>
        <dbReference type="ARBA" id="ARBA00022448"/>
    </source>
</evidence>
<feature type="transmembrane region" description="Helical" evidence="7">
    <location>
        <begin position="139"/>
        <end position="158"/>
    </location>
</feature>
<dbReference type="Proteomes" id="UP000278962">
    <property type="component" value="Unassembled WGS sequence"/>
</dbReference>
<dbReference type="NCBIfam" id="TIGR00711">
    <property type="entry name" value="efflux_EmrB"/>
    <property type="match status" value="1"/>
</dbReference>
<evidence type="ECO:0000256" key="5">
    <source>
        <dbReference type="ARBA" id="ARBA00022989"/>
    </source>
</evidence>
<evidence type="ECO:0000259" key="8">
    <source>
        <dbReference type="PROSITE" id="PS50850"/>
    </source>
</evidence>
<dbReference type="InterPro" id="IPR036259">
    <property type="entry name" value="MFS_trans_sf"/>
</dbReference>
<evidence type="ECO:0000256" key="6">
    <source>
        <dbReference type="ARBA" id="ARBA00023136"/>
    </source>
</evidence>
<feature type="transmembrane region" description="Helical" evidence="7">
    <location>
        <begin position="12"/>
        <end position="39"/>
    </location>
</feature>
<feature type="transmembrane region" description="Helical" evidence="7">
    <location>
        <begin position="369"/>
        <end position="389"/>
    </location>
</feature>
<feature type="transmembrane region" description="Helical" evidence="7">
    <location>
        <begin position="170"/>
        <end position="191"/>
    </location>
</feature>
<dbReference type="EMBL" id="RBIL01000001">
    <property type="protein sequence ID" value="RKQ93244.1"/>
    <property type="molecule type" value="Genomic_DNA"/>
</dbReference>
<dbReference type="GO" id="GO:0022857">
    <property type="term" value="F:transmembrane transporter activity"/>
    <property type="evidence" value="ECO:0007669"/>
    <property type="project" value="InterPro"/>
</dbReference>
<dbReference type="PANTHER" id="PTHR42718">
    <property type="entry name" value="MAJOR FACILITATOR SUPERFAMILY MULTIDRUG TRANSPORTER MFSC"/>
    <property type="match status" value="1"/>
</dbReference>
<dbReference type="Pfam" id="PF07690">
    <property type="entry name" value="MFS_1"/>
    <property type="match status" value="1"/>
</dbReference>
<dbReference type="GO" id="GO:0005886">
    <property type="term" value="C:plasma membrane"/>
    <property type="evidence" value="ECO:0007669"/>
    <property type="project" value="UniProtKB-SubCell"/>
</dbReference>
<feature type="transmembrane region" description="Helical" evidence="7">
    <location>
        <begin position="229"/>
        <end position="252"/>
    </location>
</feature>
<protein>
    <submittedName>
        <fullName evidence="9">EmrB/QacA subfamily drug resistance transporter</fullName>
    </submittedName>
</protein>
<reference evidence="9 10" key="1">
    <citation type="submission" date="2018-10" db="EMBL/GenBank/DDBJ databases">
        <title>Genomic Encyclopedia of Archaeal and Bacterial Type Strains, Phase II (KMG-II): from individual species to whole genera.</title>
        <authorList>
            <person name="Goeker M."/>
        </authorList>
    </citation>
    <scope>NUCLEOTIDE SEQUENCE [LARGE SCALE GENOMIC DNA]</scope>
    <source>
        <strain evidence="9 10">DSM 14954</strain>
    </source>
</reference>
<evidence type="ECO:0000313" key="10">
    <source>
        <dbReference type="Proteomes" id="UP000278962"/>
    </source>
</evidence>
<dbReference type="Gene3D" id="1.20.1720.10">
    <property type="entry name" value="Multidrug resistance protein D"/>
    <property type="match status" value="1"/>
</dbReference>
<evidence type="ECO:0000256" key="4">
    <source>
        <dbReference type="ARBA" id="ARBA00022692"/>
    </source>
</evidence>
<dbReference type="SUPFAM" id="SSF103473">
    <property type="entry name" value="MFS general substrate transporter"/>
    <property type="match status" value="1"/>
</dbReference>
<organism evidence="9 10">
    <name type="scientific">Solirubrobacter pauli</name>
    <dbReference type="NCBI Taxonomy" id="166793"/>
    <lineage>
        <taxon>Bacteria</taxon>
        <taxon>Bacillati</taxon>
        <taxon>Actinomycetota</taxon>
        <taxon>Thermoleophilia</taxon>
        <taxon>Solirubrobacterales</taxon>
        <taxon>Solirubrobacteraceae</taxon>
        <taxon>Solirubrobacter</taxon>
    </lineage>
</organism>
<gene>
    <name evidence="9" type="ORF">C8N24_3105</name>
</gene>
<feature type="transmembrane region" description="Helical" evidence="7">
    <location>
        <begin position="439"/>
        <end position="461"/>
    </location>
</feature>
<sequence>MTVHGVNDSRSKWLALAVLALAQFMVVLDVTIVNVALPAIQTDLGFSAEGLQWVVNGYTLTFGGLLLLGGRMSDILGRRRLFLIGLGLFTAASLAGGFAGSEATLIAARAIQGIGAALLSPAALALLTVTFPAGRERNVALGVWGALAGIGGTLGVVAGGVLVDGLGWEWIFFVNVPFAALAIAAAPAFIAESRREHSGEASFDVAGAVLGTAGLFALVGGVIRTEAAGWGSAQVLALFGTAIILIAAFLVVEARAKDPLVPLRLFRTRGLSVSALALALNGGAFLGMFFLTALFLQQVHGDSALDAGVHFLPMGGAAILSAVVGAQLVTRFGTRAAYLGGSAVGAVGLLLLSQAGADSSFAGGLLPGLIVFGLGLPLVGVANQIAAVAEVPHEDAGAASGVITTAFQVGGALGLALISTTATTRTGDALAAGAAQADALAAGFERGLLIAAGLAVANLLIGAVRAPRIKPDPALVAEASLG</sequence>
<feature type="transmembrane region" description="Helical" evidence="7">
    <location>
        <begin position="396"/>
        <end position="419"/>
    </location>
</feature>
<feature type="transmembrane region" description="Helical" evidence="7">
    <location>
        <begin position="51"/>
        <end position="69"/>
    </location>
</feature>
<keyword evidence="4 7" id="KW-0812">Transmembrane</keyword>
<feature type="transmembrane region" description="Helical" evidence="7">
    <location>
        <begin position="308"/>
        <end position="329"/>
    </location>
</feature>
<evidence type="ECO:0000256" key="3">
    <source>
        <dbReference type="ARBA" id="ARBA00022475"/>
    </source>
</evidence>
<dbReference type="InterPro" id="IPR005829">
    <property type="entry name" value="Sugar_transporter_CS"/>
</dbReference>
<dbReference type="CDD" id="cd17321">
    <property type="entry name" value="MFS_MMR_MDR_like"/>
    <property type="match status" value="1"/>
</dbReference>
<evidence type="ECO:0000256" key="1">
    <source>
        <dbReference type="ARBA" id="ARBA00004651"/>
    </source>
</evidence>
<feature type="transmembrane region" description="Helical" evidence="7">
    <location>
        <begin position="336"/>
        <end position="357"/>
    </location>
</feature>
<dbReference type="InterPro" id="IPR020846">
    <property type="entry name" value="MFS_dom"/>
</dbReference>
<name>A0A660LJ59_9ACTN</name>
<keyword evidence="5 7" id="KW-1133">Transmembrane helix</keyword>
<proteinExistence type="predicted"/>
<feature type="transmembrane region" description="Helical" evidence="7">
    <location>
        <begin position="273"/>
        <end position="296"/>
    </location>
</feature>
<dbReference type="Gene3D" id="1.20.1250.20">
    <property type="entry name" value="MFS general substrate transporter like domains"/>
    <property type="match status" value="1"/>
</dbReference>
<dbReference type="InterPro" id="IPR011701">
    <property type="entry name" value="MFS"/>
</dbReference>